<organism evidence="1">
    <name type="scientific">Arion vulgaris</name>
    <dbReference type="NCBI Taxonomy" id="1028688"/>
    <lineage>
        <taxon>Eukaryota</taxon>
        <taxon>Metazoa</taxon>
        <taxon>Spiralia</taxon>
        <taxon>Lophotrochozoa</taxon>
        <taxon>Mollusca</taxon>
        <taxon>Gastropoda</taxon>
        <taxon>Heterobranchia</taxon>
        <taxon>Euthyneura</taxon>
        <taxon>Panpulmonata</taxon>
        <taxon>Eupulmonata</taxon>
        <taxon>Stylommatophora</taxon>
        <taxon>Helicina</taxon>
        <taxon>Arionoidea</taxon>
        <taxon>Arionidae</taxon>
        <taxon>Arion</taxon>
    </lineage>
</organism>
<sequence>VNTRGSVCYSHSEGAIRSTAPDFNFTDVLRLFRAVHGVTFRSPEVTGICLFVD</sequence>
<protein>
    <submittedName>
        <fullName evidence="1">Uncharacterized protein</fullName>
    </submittedName>
</protein>
<dbReference type="EMBL" id="HACG01042297">
    <property type="protein sequence ID" value="CEK89162.1"/>
    <property type="molecule type" value="Transcribed_RNA"/>
</dbReference>
<feature type="non-terminal residue" evidence="1">
    <location>
        <position position="1"/>
    </location>
</feature>
<reference evidence="1" key="1">
    <citation type="submission" date="2014-12" db="EMBL/GenBank/DDBJ databases">
        <title>Insight into the proteome of Arion vulgaris.</title>
        <authorList>
            <person name="Aradska J."/>
            <person name="Bulat T."/>
            <person name="Smidak R."/>
            <person name="Sarate P."/>
            <person name="Gangsoo J."/>
            <person name="Sialana F."/>
            <person name="Bilban M."/>
            <person name="Lubec G."/>
        </authorList>
    </citation>
    <scope>NUCLEOTIDE SEQUENCE</scope>
    <source>
        <tissue evidence="1">Skin</tissue>
    </source>
</reference>
<accession>A0A0B7B8C5</accession>
<gene>
    <name evidence="1" type="primary">ORF169280</name>
</gene>
<name>A0A0B7B8C5_9EUPU</name>
<proteinExistence type="predicted"/>
<dbReference type="AlphaFoldDB" id="A0A0B7B8C5"/>
<evidence type="ECO:0000313" key="1">
    <source>
        <dbReference type="EMBL" id="CEK89162.1"/>
    </source>
</evidence>